<gene>
    <name evidence="2" type="ORF">ABS311_08605</name>
</gene>
<feature type="transmembrane region" description="Helical" evidence="1">
    <location>
        <begin position="26"/>
        <end position="47"/>
    </location>
</feature>
<proteinExistence type="predicted"/>
<comment type="caution">
    <text evidence="2">The sequence shown here is derived from an EMBL/GenBank/DDBJ whole genome shotgun (WGS) entry which is preliminary data.</text>
</comment>
<protein>
    <submittedName>
        <fullName evidence="2">Uncharacterized protein</fullName>
    </submittedName>
</protein>
<dbReference type="EMBL" id="JBELOE010000170">
    <property type="protein sequence ID" value="MER2491943.1"/>
    <property type="molecule type" value="Genomic_DNA"/>
</dbReference>
<keyword evidence="1" id="KW-0472">Membrane</keyword>
<evidence type="ECO:0000313" key="3">
    <source>
        <dbReference type="Proteomes" id="UP001467690"/>
    </source>
</evidence>
<dbReference type="RefSeq" id="WP_350401493.1">
    <property type="nucleotide sequence ID" value="NZ_JBELOE010000170.1"/>
</dbReference>
<name>A0ABV1RG92_9ALTE</name>
<dbReference type="Proteomes" id="UP001467690">
    <property type="component" value="Unassembled WGS sequence"/>
</dbReference>
<keyword evidence="3" id="KW-1185">Reference proteome</keyword>
<evidence type="ECO:0000313" key="2">
    <source>
        <dbReference type="EMBL" id="MER2491943.1"/>
    </source>
</evidence>
<organism evidence="2 3">
    <name type="scientific">Catenovulum sediminis</name>
    <dbReference type="NCBI Taxonomy" id="1740262"/>
    <lineage>
        <taxon>Bacteria</taxon>
        <taxon>Pseudomonadati</taxon>
        <taxon>Pseudomonadota</taxon>
        <taxon>Gammaproteobacteria</taxon>
        <taxon>Alteromonadales</taxon>
        <taxon>Alteromonadaceae</taxon>
        <taxon>Catenovulum</taxon>
    </lineage>
</organism>
<keyword evidence="1" id="KW-0812">Transmembrane</keyword>
<evidence type="ECO:0000256" key="1">
    <source>
        <dbReference type="SAM" id="Phobius"/>
    </source>
</evidence>
<keyword evidence="1" id="KW-1133">Transmembrane helix</keyword>
<sequence>MPASSPDDMQVSLIAEIKAHAKQQPLSAAGLSFALLVVVTLLIQSSIKVSTGDLIR</sequence>
<reference evidence="2 3" key="1">
    <citation type="submission" date="2024-06" db="EMBL/GenBank/DDBJ databases">
        <authorList>
            <person name="Chen R.Y."/>
        </authorList>
    </citation>
    <scope>NUCLEOTIDE SEQUENCE [LARGE SCALE GENOMIC DNA]</scope>
    <source>
        <strain evidence="2 3">D2</strain>
    </source>
</reference>
<accession>A0ABV1RG92</accession>